<dbReference type="SUPFAM" id="SSF49265">
    <property type="entry name" value="Fibronectin type III"/>
    <property type="match status" value="1"/>
</dbReference>
<proteinExistence type="predicted"/>
<dbReference type="CDD" id="cd00063">
    <property type="entry name" value="FN3"/>
    <property type="match status" value="1"/>
</dbReference>
<comment type="caution">
    <text evidence="3">The sequence shown here is derived from an EMBL/GenBank/DDBJ whole genome shotgun (WGS) entry which is preliminary data.</text>
</comment>
<dbReference type="Proteomes" id="UP001258181">
    <property type="component" value="Unassembled WGS sequence"/>
</dbReference>
<dbReference type="RefSeq" id="WP_310258812.1">
    <property type="nucleotide sequence ID" value="NZ_JAVDWA010000003.1"/>
</dbReference>
<accession>A0ABU1U1N3</accession>
<dbReference type="EMBL" id="JAVDWA010000003">
    <property type="protein sequence ID" value="MDR7073311.1"/>
    <property type="molecule type" value="Genomic_DNA"/>
</dbReference>
<dbReference type="InterPro" id="IPR013783">
    <property type="entry name" value="Ig-like_fold"/>
</dbReference>
<keyword evidence="4" id="KW-1185">Reference proteome</keyword>
<dbReference type="Gene3D" id="2.60.40.10">
    <property type="entry name" value="Immunoglobulins"/>
    <property type="match status" value="1"/>
</dbReference>
<evidence type="ECO:0000313" key="4">
    <source>
        <dbReference type="Proteomes" id="UP001258181"/>
    </source>
</evidence>
<reference evidence="3 4" key="1">
    <citation type="submission" date="2023-07" db="EMBL/GenBank/DDBJ databases">
        <title>Sorghum-associated microbial communities from plants grown in Nebraska, USA.</title>
        <authorList>
            <person name="Schachtman D."/>
        </authorList>
    </citation>
    <scope>NUCLEOTIDE SEQUENCE [LARGE SCALE GENOMIC DNA]</scope>
    <source>
        <strain evidence="3 4">BE211</strain>
    </source>
</reference>
<dbReference type="SMART" id="SM00060">
    <property type="entry name" value="FN3"/>
    <property type="match status" value="1"/>
</dbReference>
<feature type="compositionally biased region" description="Basic and acidic residues" evidence="1">
    <location>
        <begin position="45"/>
        <end position="58"/>
    </location>
</feature>
<name>A0ABU1U1N3_9BACL</name>
<dbReference type="Pfam" id="PF00041">
    <property type="entry name" value="fn3"/>
    <property type="match status" value="1"/>
</dbReference>
<dbReference type="InterPro" id="IPR003961">
    <property type="entry name" value="FN3_dom"/>
</dbReference>
<sequence length="465" mass="51978">MSVNDTNKNGKITINNTEFIVYDDSVIKSEVEQLQTEINELDQEKHTHANKTTLDKLEQSGSESTIDISKLTVHETAIDNLSSISHSHSNKSSLDRLGISSSNKLTIDNEEEVSNEYTHPESHPASMITEDSMHRFVSDAEKETWNGKANGTHNHSLSNLIDVEINPIQLKDRDVLVFSDGKWQAETLNIEGNSLKLEDYSINESIEYLIPLDVIELQTIKVTKNSITLSWKSNPRNLYPLEYLVFAGDTLAGTTSENSFEITQLMSSTQYTFKVITKSGISRSIGRSIIAVTQGDFVLSLRGGSDYVETPPITFDAMEIICSLTPKVNSWSNYLIEGLASGIQIYTQHNGASYRRSWCDLYVNGKYEPSTSYGIIPSGEIVNVRIEGLEEKRITDQFNIFASKNNTTTMQGLLFRVRLYTRNGRGDLILKSDYDFTNKPAANYVTDLLNNSPALVIHGSIFVGN</sequence>
<evidence type="ECO:0000259" key="2">
    <source>
        <dbReference type="SMART" id="SM00060"/>
    </source>
</evidence>
<organism evidence="3 4">
    <name type="scientific">Fictibacillus barbaricus</name>
    <dbReference type="NCBI Taxonomy" id="182136"/>
    <lineage>
        <taxon>Bacteria</taxon>
        <taxon>Bacillati</taxon>
        <taxon>Bacillota</taxon>
        <taxon>Bacilli</taxon>
        <taxon>Bacillales</taxon>
        <taxon>Fictibacillaceae</taxon>
        <taxon>Fictibacillus</taxon>
    </lineage>
</organism>
<protein>
    <recommendedName>
        <fullName evidence="2">Fibronectin type-III domain-containing protein</fullName>
    </recommendedName>
</protein>
<feature type="region of interest" description="Disordered" evidence="1">
    <location>
        <begin position="45"/>
        <end position="64"/>
    </location>
</feature>
<feature type="domain" description="Fibronectin type-III" evidence="2">
    <location>
        <begin position="211"/>
        <end position="284"/>
    </location>
</feature>
<evidence type="ECO:0000313" key="3">
    <source>
        <dbReference type="EMBL" id="MDR7073311.1"/>
    </source>
</evidence>
<evidence type="ECO:0000256" key="1">
    <source>
        <dbReference type="SAM" id="MobiDB-lite"/>
    </source>
</evidence>
<gene>
    <name evidence="3" type="ORF">J2X07_002297</name>
</gene>
<dbReference type="InterPro" id="IPR036116">
    <property type="entry name" value="FN3_sf"/>
</dbReference>